<dbReference type="PROSITE" id="PS00128">
    <property type="entry name" value="GLYCOSYL_HYDROL_F22_1"/>
    <property type="match status" value="1"/>
</dbReference>
<feature type="transmembrane region" description="Helical" evidence="15">
    <location>
        <begin position="211"/>
        <end position="236"/>
    </location>
</feature>
<keyword evidence="15" id="KW-0472">Membrane</keyword>
<name>A0A6B0SCU1_9CETA</name>
<evidence type="ECO:0000256" key="3">
    <source>
        <dbReference type="ARBA" id="ARBA00011582"/>
    </source>
</evidence>
<comment type="similarity">
    <text evidence="14">Belongs to the glycosyl hydrolase 22 family.</text>
</comment>
<keyword evidence="5" id="KW-0964">Secreted</keyword>
<protein>
    <recommendedName>
        <fullName evidence="4">Alpha-lactalbumin</fullName>
    </recommendedName>
    <alternativeName>
        <fullName evidence="13">Lactose synthase B protein</fullName>
    </alternativeName>
</protein>
<dbReference type="Pfam" id="PF00062">
    <property type="entry name" value="Lys"/>
    <property type="match status" value="2"/>
</dbReference>
<keyword evidence="12" id="KW-0325">Glycoprotein</keyword>
<comment type="caution">
    <text evidence="17">The sequence shown here is derived from an EMBL/GenBank/DDBJ whole genome shotgun (WGS) entry which is preliminary data.</text>
</comment>
<evidence type="ECO:0000256" key="10">
    <source>
        <dbReference type="ARBA" id="ARBA00023091"/>
    </source>
</evidence>
<dbReference type="GO" id="GO:0050830">
    <property type="term" value="P:defense response to Gram-positive bacterium"/>
    <property type="evidence" value="ECO:0007669"/>
    <property type="project" value="TreeGrafter"/>
</dbReference>
<keyword evidence="15" id="KW-1133">Transmembrane helix</keyword>
<evidence type="ECO:0000256" key="11">
    <source>
        <dbReference type="ARBA" id="ARBA00023157"/>
    </source>
</evidence>
<keyword evidence="8" id="KW-0494">Milk protein</keyword>
<comment type="function">
    <text evidence="1">Regulatory subunit of lactose synthase, changes the substrate specificity of galactosyltransferase in the mammary gland making glucose a good acceptor substrate for this enzyme. This enables LS to synthesize lactose, the major carbohydrate component of milk. In other tissues, galactosyltransferase transfers galactose onto the N-acetylglucosamine of the oligosaccharide chains in glycoproteins.</text>
</comment>
<dbReference type="SMART" id="SM00263">
    <property type="entry name" value="LYZ1"/>
    <property type="match status" value="1"/>
</dbReference>
<dbReference type="GO" id="GO:0004461">
    <property type="term" value="F:lactose synthase activity"/>
    <property type="evidence" value="ECO:0007669"/>
    <property type="project" value="InterPro"/>
</dbReference>
<reference evidence="17" key="1">
    <citation type="submission" date="2019-10" db="EMBL/GenBank/DDBJ databases">
        <title>The sequence and de novo assembly of the wild yak genome.</title>
        <authorList>
            <person name="Liu Y."/>
        </authorList>
    </citation>
    <scope>NUCLEOTIDE SEQUENCE [LARGE SCALE GENOMIC DNA]</scope>
    <source>
        <strain evidence="17">WY2019</strain>
    </source>
</reference>
<dbReference type="GO" id="GO:0003796">
    <property type="term" value="F:lysozyme activity"/>
    <property type="evidence" value="ECO:0007669"/>
    <property type="project" value="TreeGrafter"/>
</dbReference>
<sequence>MPDDKEKSILFHATQAEQLTKCEVFRELKDLKGYGGVSLPEWVCTTFHTSGYDTQAIVQNNDSTEYGLFQINNKIWCKDDQNPHSSNICNISCDKFLDDDLTDDIMCVKKILDKVGINYWAGWPDCTQFSELCEDDPEFLDDDLTDDILHVKKILDKVGINYEFLGDDLTDDIMGVKKVLDKVGINSWLAYDVLCSEELDQWLCEKLGTPAVFAASALCLFLEFLFPVATLFCFFVPP</sequence>
<evidence type="ECO:0000256" key="9">
    <source>
        <dbReference type="ARBA" id="ARBA00022837"/>
    </source>
</evidence>
<evidence type="ECO:0000259" key="16">
    <source>
        <dbReference type="PROSITE" id="PS00128"/>
    </source>
</evidence>
<evidence type="ECO:0000256" key="7">
    <source>
        <dbReference type="ARBA" id="ARBA00022729"/>
    </source>
</evidence>
<dbReference type="SUPFAM" id="SSF53955">
    <property type="entry name" value="Lysozyme-like"/>
    <property type="match status" value="2"/>
</dbReference>
<dbReference type="EMBL" id="VBQZ03000247">
    <property type="protein sequence ID" value="MXQ98497.1"/>
    <property type="molecule type" value="Genomic_DNA"/>
</dbReference>
<evidence type="ECO:0000256" key="2">
    <source>
        <dbReference type="ARBA" id="ARBA00004613"/>
    </source>
</evidence>
<evidence type="ECO:0000256" key="1">
    <source>
        <dbReference type="ARBA" id="ARBA00002592"/>
    </source>
</evidence>
<dbReference type="GO" id="GO:0005576">
    <property type="term" value="C:extracellular region"/>
    <property type="evidence" value="ECO:0007669"/>
    <property type="project" value="UniProtKB-SubCell"/>
</dbReference>
<evidence type="ECO:0000256" key="12">
    <source>
        <dbReference type="ARBA" id="ARBA00023180"/>
    </source>
</evidence>
<keyword evidence="11" id="KW-1015">Disulfide bond</keyword>
<keyword evidence="18" id="KW-1185">Reference proteome</keyword>
<comment type="subcellular location">
    <subcellularLocation>
        <location evidence="2">Secreted</location>
    </subcellularLocation>
</comment>
<keyword evidence="7" id="KW-0732">Signal</keyword>
<dbReference type="FunFam" id="1.10.530.10:FF:000014">
    <property type="entry name" value="Alpha-lactalbumin"/>
    <property type="match status" value="1"/>
</dbReference>
<dbReference type="InterPro" id="IPR019799">
    <property type="entry name" value="Glyco_hydro_22_CS"/>
</dbReference>
<dbReference type="GO" id="GO:0005509">
    <property type="term" value="F:calcium ion binding"/>
    <property type="evidence" value="ECO:0007669"/>
    <property type="project" value="InterPro"/>
</dbReference>
<dbReference type="PROSITE" id="PS51348">
    <property type="entry name" value="GLYCOSYL_HYDROL_F22_2"/>
    <property type="match status" value="1"/>
</dbReference>
<keyword evidence="15" id="KW-0812">Transmembrane</keyword>
<dbReference type="PANTHER" id="PTHR11407">
    <property type="entry name" value="LYSOZYME C"/>
    <property type="match status" value="1"/>
</dbReference>
<evidence type="ECO:0000256" key="8">
    <source>
        <dbReference type="ARBA" id="ARBA00022743"/>
    </source>
</evidence>
<feature type="domain" description="Glycosyl hydrolases family 22 (GH22)" evidence="16">
    <location>
        <begin position="89"/>
        <end position="107"/>
    </location>
</feature>
<gene>
    <name evidence="17" type="ORF">E5288_WYG008610</name>
</gene>
<evidence type="ECO:0000256" key="15">
    <source>
        <dbReference type="SAM" id="Phobius"/>
    </source>
</evidence>
<comment type="subunit">
    <text evidence="3">Lactose synthase (LS) is a heterodimer of a catalytic component, beta1,4-galactosyltransferase (beta4Gal-T1) and a regulatory component, alpha-lactalbumin (LA).</text>
</comment>
<dbReference type="PANTHER" id="PTHR11407:SF32">
    <property type="entry name" value="ALPHA-LACTALBUMIN"/>
    <property type="match status" value="1"/>
</dbReference>
<dbReference type="InterPro" id="IPR000545">
    <property type="entry name" value="Lactalbumin"/>
</dbReference>
<evidence type="ECO:0000256" key="13">
    <source>
        <dbReference type="ARBA" id="ARBA00031746"/>
    </source>
</evidence>
<evidence type="ECO:0000256" key="5">
    <source>
        <dbReference type="ARBA" id="ARBA00022525"/>
    </source>
</evidence>
<dbReference type="InterPro" id="IPR001916">
    <property type="entry name" value="Glyco_hydro_22"/>
</dbReference>
<evidence type="ECO:0000256" key="4">
    <source>
        <dbReference type="ARBA" id="ARBA00017299"/>
    </source>
</evidence>
<keyword evidence="10" id="KW-0422">Lactose biosynthesis</keyword>
<dbReference type="PRINTS" id="PR00135">
    <property type="entry name" value="LYZLACT"/>
</dbReference>
<evidence type="ECO:0000256" key="14">
    <source>
        <dbReference type="RuleBase" id="RU004440"/>
    </source>
</evidence>
<dbReference type="InterPro" id="IPR023346">
    <property type="entry name" value="Lysozyme-like_dom_sf"/>
</dbReference>
<dbReference type="Gene3D" id="1.10.530.10">
    <property type="match status" value="2"/>
</dbReference>
<dbReference type="GO" id="GO:0005989">
    <property type="term" value="P:lactose biosynthetic process"/>
    <property type="evidence" value="ECO:0007669"/>
    <property type="project" value="UniProtKB-KW"/>
</dbReference>
<evidence type="ECO:0000313" key="17">
    <source>
        <dbReference type="EMBL" id="MXQ98497.1"/>
    </source>
</evidence>
<dbReference type="GO" id="GO:0050829">
    <property type="term" value="P:defense response to Gram-negative bacterium"/>
    <property type="evidence" value="ECO:0007669"/>
    <property type="project" value="TreeGrafter"/>
</dbReference>
<keyword evidence="9" id="KW-0106">Calcium</keyword>
<proteinExistence type="inferred from homology"/>
<evidence type="ECO:0000313" key="18">
    <source>
        <dbReference type="Proteomes" id="UP000322234"/>
    </source>
</evidence>
<keyword evidence="6" id="KW-0479">Metal-binding</keyword>
<dbReference type="PRINTS" id="PR00136">
    <property type="entry name" value="LACTALBUMIN"/>
</dbReference>
<dbReference type="AlphaFoldDB" id="A0A6B0SCU1"/>
<evidence type="ECO:0000256" key="6">
    <source>
        <dbReference type="ARBA" id="ARBA00022723"/>
    </source>
</evidence>
<dbReference type="Proteomes" id="UP000322234">
    <property type="component" value="Unassembled WGS sequence"/>
</dbReference>
<organism evidence="17 18">
    <name type="scientific">Bos mutus</name>
    <name type="common">wild yak</name>
    <dbReference type="NCBI Taxonomy" id="72004"/>
    <lineage>
        <taxon>Eukaryota</taxon>
        <taxon>Metazoa</taxon>
        <taxon>Chordata</taxon>
        <taxon>Craniata</taxon>
        <taxon>Vertebrata</taxon>
        <taxon>Euteleostomi</taxon>
        <taxon>Mammalia</taxon>
        <taxon>Eutheria</taxon>
        <taxon>Laurasiatheria</taxon>
        <taxon>Artiodactyla</taxon>
        <taxon>Ruminantia</taxon>
        <taxon>Pecora</taxon>
        <taxon>Bovidae</taxon>
        <taxon>Bovinae</taxon>
        <taxon>Bos</taxon>
    </lineage>
</organism>
<accession>A0A6B0SCU1</accession>